<evidence type="ECO:0000256" key="1">
    <source>
        <dbReference type="ARBA" id="ARBA00008210"/>
    </source>
</evidence>
<dbReference type="PROSITE" id="PS00285">
    <property type="entry name" value="POTATO_INHIBITOR"/>
    <property type="match status" value="1"/>
</dbReference>
<dbReference type="InterPro" id="IPR000864">
    <property type="entry name" value="Prot_inh_pot1"/>
</dbReference>
<evidence type="ECO:0000256" key="2">
    <source>
        <dbReference type="ARBA" id="ARBA00022690"/>
    </source>
</evidence>
<dbReference type="Gene3D" id="3.30.10.10">
    <property type="entry name" value="Trypsin Inhibitor V, subunit A"/>
    <property type="match status" value="1"/>
</dbReference>
<reference evidence="4 5" key="1">
    <citation type="journal article" date="2017" name="Nat. Ecol. Evol.">
        <title>Scallop genome provides insights into evolution of bilaterian karyotype and development.</title>
        <authorList>
            <person name="Wang S."/>
            <person name="Zhang J."/>
            <person name="Jiao W."/>
            <person name="Li J."/>
            <person name="Xun X."/>
            <person name="Sun Y."/>
            <person name="Guo X."/>
            <person name="Huan P."/>
            <person name="Dong B."/>
            <person name="Zhang L."/>
            <person name="Hu X."/>
            <person name="Sun X."/>
            <person name="Wang J."/>
            <person name="Zhao C."/>
            <person name="Wang Y."/>
            <person name="Wang D."/>
            <person name="Huang X."/>
            <person name="Wang R."/>
            <person name="Lv J."/>
            <person name="Li Y."/>
            <person name="Zhang Z."/>
            <person name="Liu B."/>
            <person name="Lu W."/>
            <person name="Hui Y."/>
            <person name="Liang J."/>
            <person name="Zhou Z."/>
            <person name="Hou R."/>
            <person name="Li X."/>
            <person name="Liu Y."/>
            <person name="Li H."/>
            <person name="Ning X."/>
            <person name="Lin Y."/>
            <person name="Zhao L."/>
            <person name="Xing Q."/>
            <person name="Dou J."/>
            <person name="Li Y."/>
            <person name="Mao J."/>
            <person name="Guo H."/>
            <person name="Dou H."/>
            <person name="Li T."/>
            <person name="Mu C."/>
            <person name="Jiang W."/>
            <person name="Fu Q."/>
            <person name="Fu X."/>
            <person name="Miao Y."/>
            <person name="Liu J."/>
            <person name="Yu Q."/>
            <person name="Li R."/>
            <person name="Liao H."/>
            <person name="Li X."/>
            <person name="Kong Y."/>
            <person name="Jiang Z."/>
            <person name="Chourrout D."/>
            <person name="Li R."/>
            <person name="Bao Z."/>
        </authorList>
    </citation>
    <scope>NUCLEOTIDE SEQUENCE [LARGE SCALE GENOMIC DNA]</scope>
    <source>
        <strain evidence="4 5">PY_sf001</strain>
    </source>
</reference>
<keyword evidence="2" id="KW-0646">Protease inhibitor</keyword>
<proteinExistence type="inferred from homology"/>
<evidence type="ECO:0000313" key="4">
    <source>
        <dbReference type="EMBL" id="OWF37053.1"/>
    </source>
</evidence>
<keyword evidence="3" id="KW-0722">Serine protease inhibitor</keyword>
<accession>A0A210PKN9</accession>
<gene>
    <name evidence="4" type="ORF">KP79_PYT25765</name>
</gene>
<protein>
    <submittedName>
        <fullName evidence="4">Proteinase inhibitor</fullName>
    </submittedName>
</protein>
<keyword evidence="5" id="KW-1185">Reference proteome</keyword>
<dbReference type="PANTHER" id="PTHR33091">
    <property type="entry name" value="PROTEIN, PUTATIVE, EXPRESSED-RELATED"/>
    <property type="match status" value="1"/>
</dbReference>
<evidence type="ECO:0000313" key="5">
    <source>
        <dbReference type="Proteomes" id="UP000242188"/>
    </source>
</evidence>
<comment type="similarity">
    <text evidence="1">Belongs to the protease inhibitor I13 (potato type I serine protease inhibitor) family.</text>
</comment>
<dbReference type="SUPFAM" id="SSF54654">
    <property type="entry name" value="CI-2 family of serine protease inhibitors"/>
    <property type="match status" value="1"/>
</dbReference>
<comment type="caution">
    <text evidence="4">The sequence shown here is derived from an EMBL/GenBank/DDBJ whole genome shotgun (WGS) entry which is preliminary data.</text>
</comment>
<name>A0A210PKN9_MIZYE</name>
<evidence type="ECO:0000256" key="3">
    <source>
        <dbReference type="ARBA" id="ARBA00022900"/>
    </source>
</evidence>
<dbReference type="STRING" id="6573.A0A210PKN9"/>
<dbReference type="Proteomes" id="UP000242188">
    <property type="component" value="Unassembled WGS sequence"/>
</dbReference>
<dbReference type="EMBL" id="NEDP02033012">
    <property type="protein sequence ID" value="OWF37053.1"/>
    <property type="molecule type" value="Genomic_DNA"/>
</dbReference>
<dbReference type="AlphaFoldDB" id="A0A210PKN9"/>
<organism evidence="4 5">
    <name type="scientific">Mizuhopecten yessoensis</name>
    <name type="common">Japanese scallop</name>
    <name type="synonym">Patinopecten yessoensis</name>
    <dbReference type="NCBI Taxonomy" id="6573"/>
    <lineage>
        <taxon>Eukaryota</taxon>
        <taxon>Metazoa</taxon>
        <taxon>Spiralia</taxon>
        <taxon>Lophotrochozoa</taxon>
        <taxon>Mollusca</taxon>
        <taxon>Bivalvia</taxon>
        <taxon>Autobranchia</taxon>
        <taxon>Pteriomorphia</taxon>
        <taxon>Pectinida</taxon>
        <taxon>Pectinoidea</taxon>
        <taxon>Pectinidae</taxon>
        <taxon>Mizuhopecten</taxon>
    </lineage>
</organism>
<sequence>MSICQGKDWWPELVGVSGEEAVKVIEKENSLVHAIIVLPGQPIITNFVCSRVWVFVDDDGIVTKAPTIG</sequence>
<dbReference type="GO" id="GO:0009611">
    <property type="term" value="P:response to wounding"/>
    <property type="evidence" value="ECO:0007669"/>
    <property type="project" value="InterPro"/>
</dbReference>
<dbReference type="PANTHER" id="PTHR33091:SF94">
    <property type="entry name" value="PROTEASE INHIBITOR PROTEIN"/>
    <property type="match status" value="1"/>
</dbReference>
<dbReference type="GO" id="GO:0004867">
    <property type="term" value="F:serine-type endopeptidase inhibitor activity"/>
    <property type="evidence" value="ECO:0007669"/>
    <property type="project" value="UniProtKB-KW"/>
</dbReference>
<dbReference type="Pfam" id="PF00280">
    <property type="entry name" value="potato_inhibit"/>
    <property type="match status" value="1"/>
</dbReference>
<dbReference type="InterPro" id="IPR036354">
    <property type="entry name" value="Prot_inh_pot1_sf"/>
</dbReference>